<keyword evidence="10" id="KW-1185">Reference proteome</keyword>
<dbReference type="Gene3D" id="3.40.50.2300">
    <property type="match status" value="1"/>
</dbReference>
<accession>A0A0M4PNR9</accession>
<dbReference type="SUPFAM" id="SSF46894">
    <property type="entry name" value="C-terminal effector domain of the bipartite response regulators"/>
    <property type="match status" value="1"/>
</dbReference>
<dbReference type="SMART" id="SM00448">
    <property type="entry name" value="REC"/>
    <property type="match status" value="1"/>
</dbReference>
<evidence type="ECO:0000256" key="1">
    <source>
        <dbReference type="ARBA" id="ARBA00022553"/>
    </source>
</evidence>
<dbReference type="PRINTS" id="PR00038">
    <property type="entry name" value="HTHLUXR"/>
</dbReference>
<keyword evidence="4" id="KW-0238">DNA-binding</keyword>
<evidence type="ECO:0000259" key="8">
    <source>
        <dbReference type="PROSITE" id="PS50110"/>
    </source>
</evidence>
<dbReference type="EMBL" id="CP010552">
    <property type="protein sequence ID" value="ALE52842.1"/>
    <property type="molecule type" value="Genomic_DNA"/>
</dbReference>
<protein>
    <recommendedName>
        <fullName evidence="11">LuxR family transcriptional regulator</fullName>
    </recommendedName>
</protein>
<keyword evidence="3" id="KW-0805">Transcription regulation</keyword>
<feature type="domain" description="Response regulatory" evidence="8">
    <location>
        <begin position="10"/>
        <end position="124"/>
    </location>
</feature>
<evidence type="ECO:0008006" key="11">
    <source>
        <dbReference type="Google" id="ProtNLM"/>
    </source>
</evidence>
<dbReference type="InterPro" id="IPR016032">
    <property type="entry name" value="Sig_transdc_resp-reg_C-effctor"/>
</dbReference>
<reference evidence="9 10" key="1">
    <citation type="journal article" date="2015" name="Genome Announc.">
        <title>Genome Sequence of 'Candidatus Thioglobus autotrophica' Strain EF1, a Chemoautotroph from the SUP05 Clade of Marine Gammaproteobacteria.</title>
        <authorList>
            <person name="Shah V."/>
            <person name="Morris R.M."/>
        </authorList>
    </citation>
    <scope>NUCLEOTIDE SEQUENCE [LARGE SCALE GENOMIC DNA]</scope>
    <source>
        <strain evidence="9 10">EF1</strain>
    </source>
</reference>
<dbReference type="GO" id="GO:0006355">
    <property type="term" value="P:regulation of DNA-templated transcription"/>
    <property type="evidence" value="ECO:0007669"/>
    <property type="project" value="InterPro"/>
</dbReference>
<name>A0A0M4PNR9_9GAMM</name>
<evidence type="ECO:0000313" key="10">
    <source>
        <dbReference type="Proteomes" id="UP000058020"/>
    </source>
</evidence>
<dbReference type="FunFam" id="3.40.50.2300:FF:000018">
    <property type="entry name" value="DNA-binding transcriptional regulator NtrC"/>
    <property type="match status" value="1"/>
</dbReference>
<dbReference type="InterPro" id="IPR036388">
    <property type="entry name" value="WH-like_DNA-bd_sf"/>
</dbReference>
<sequence>MNDLLKQSVNVYIVDDEAEIRESLSRFFTYHGCQVEVFADAKSYLDQLDQSQVGCLVSDIDMEGMSGLGLQRHLQEINCIRPTIFMTGHGSVNLAVKAMKLGATDFIEKPFDPNILLKKIKICIDSNRKQIELLGRYRTLTKKECEIFECVAKGKKNKEMAENLCISMPTVEAHRSRVMKKMQASSLSELVKMSVTLSK</sequence>
<dbReference type="InterPro" id="IPR011006">
    <property type="entry name" value="CheY-like_superfamily"/>
</dbReference>
<evidence type="ECO:0000259" key="7">
    <source>
        <dbReference type="PROSITE" id="PS50043"/>
    </source>
</evidence>
<evidence type="ECO:0000313" key="9">
    <source>
        <dbReference type="EMBL" id="ALE52842.1"/>
    </source>
</evidence>
<evidence type="ECO:0000256" key="2">
    <source>
        <dbReference type="ARBA" id="ARBA00023012"/>
    </source>
</evidence>
<keyword evidence="1 6" id="KW-0597">Phosphoprotein</keyword>
<evidence type="ECO:0000256" key="6">
    <source>
        <dbReference type="PROSITE-ProRule" id="PRU00169"/>
    </source>
</evidence>
<dbReference type="Pfam" id="PF00196">
    <property type="entry name" value="GerE"/>
    <property type="match status" value="1"/>
</dbReference>
<evidence type="ECO:0000256" key="5">
    <source>
        <dbReference type="ARBA" id="ARBA00023163"/>
    </source>
</evidence>
<dbReference type="OrthoDB" id="9802186at2"/>
<feature type="modified residue" description="4-aspartylphosphate" evidence="6">
    <location>
        <position position="59"/>
    </location>
</feature>
<evidence type="ECO:0000256" key="3">
    <source>
        <dbReference type="ARBA" id="ARBA00023015"/>
    </source>
</evidence>
<feature type="domain" description="HTH luxR-type" evidence="7">
    <location>
        <begin position="133"/>
        <end position="198"/>
    </location>
</feature>
<dbReference type="SUPFAM" id="SSF52172">
    <property type="entry name" value="CheY-like"/>
    <property type="match status" value="1"/>
</dbReference>
<dbReference type="KEGG" id="tho:SP60_06285"/>
<dbReference type="GO" id="GO:0000160">
    <property type="term" value="P:phosphorelay signal transduction system"/>
    <property type="evidence" value="ECO:0007669"/>
    <property type="project" value="UniProtKB-KW"/>
</dbReference>
<gene>
    <name evidence="9" type="ORF">SP60_06285</name>
</gene>
<dbReference type="PANTHER" id="PTHR44688">
    <property type="entry name" value="DNA-BINDING TRANSCRIPTIONAL ACTIVATOR DEVR_DOSR"/>
    <property type="match status" value="1"/>
</dbReference>
<dbReference type="InterPro" id="IPR001789">
    <property type="entry name" value="Sig_transdc_resp-reg_receiver"/>
</dbReference>
<dbReference type="CDD" id="cd06170">
    <property type="entry name" value="LuxR_C_like"/>
    <property type="match status" value="1"/>
</dbReference>
<dbReference type="SMART" id="SM00421">
    <property type="entry name" value="HTH_LUXR"/>
    <property type="match status" value="1"/>
</dbReference>
<dbReference type="AlphaFoldDB" id="A0A0M4PNR9"/>
<dbReference type="InterPro" id="IPR000792">
    <property type="entry name" value="Tscrpt_reg_LuxR_C"/>
</dbReference>
<dbReference type="STRING" id="1705394.SP60_06285"/>
<dbReference type="PROSITE" id="PS50110">
    <property type="entry name" value="RESPONSE_REGULATORY"/>
    <property type="match status" value="1"/>
</dbReference>
<dbReference type="GO" id="GO:0003677">
    <property type="term" value="F:DNA binding"/>
    <property type="evidence" value="ECO:0007669"/>
    <property type="project" value="UniProtKB-KW"/>
</dbReference>
<proteinExistence type="predicted"/>
<keyword evidence="5" id="KW-0804">Transcription</keyword>
<evidence type="ECO:0000256" key="4">
    <source>
        <dbReference type="ARBA" id="ARBA00023125"/>
    </source>
</evidence>
<dbReference type="PANTHER" id="PTHR44688:SF16">
    <property type="entry name" value="DNA-BINDING TRANSCRIPTIONAL ACTIVATOR DEVR_DOSR"/>
    <property type="match status" value="1"/>
</dbReference>
<dbReference type="PROSITE" id="PS50043">
    <property type="entry name" value="HTH_LUXR_2"/>
    <property type="match status" value="1"/>
</dbReference>
<dbReference type="RefSeq" id="WP_053951814.1">
    <property type="nucleotide sequence ID" value="NZ_CP010552.1"/>
</dbReference>
<dbReference type="Gene3D" id="1.10.10.10">
    <property type="entry name" value="Winged helix-like DNA-binding domain superfamily/Winged helix DNA-binding domain"/>
    <property type="match status" value="1"/>
</dbReference>
<dbReference type="Proteomes" id="UP000058020">
    <property type="component" value="Chromosome"/>
</dbReference>
<dbReference type="Pfam" id="PF00072">
    <property type="entry name" value="Response_reg"/>
    <property type="match status" value="1"/>
</dbReference>
<keyword evidence="2" id="KW-0902">Two-component regulatory system</keyword>
<organism evidence="9 10">
    <name type="scientific">Candidatus Thioglobus autotrophicus</name>
    <dbReference type="NCBI Taxonomy" id="1705394"/>
    <lineage>
        <taxon>Bacteria</taxon>
        <taxon>Pseudomonadati</taxon>
        <taxon>Pseudomonadota</taxon>
        <taxon>Gammaproteobacteria</taxon>
        <taxon>Candidatus Pseudothioglobaceae</taxon>
        <taxon>Candidatus Thioglobus</taxon>
    </lineage>
</organism>